<dbReference type="RefSeq" id="WP_147043791.1">
    <property type="nucleotide sequence ID" value="NZ_BAABIR010000001.1"/>
</dbReference>
<comment type="caution">
    <text evidence="2">The sequence shown here is derived from an EMBL/GenBank/DDBJ whole genome shotgun (WGS) entry which is preliminary data.</text>
</comment>
<proteinExistence type="predicted"/>
<accession>A0A5C6TX69</accession>
<keyword evidence="3" id="KW-1185">Reference proteome</keyword>
<name>A0A5C6TX69_9SPHN</name>
<gene>
    <name evidence="2" type="ORF">FRZ32_12325</name>
</gene>
<keyword evidence="1" id="KW-0732">Signal</keyword>
<feature type="chain" id="PRO_5022907491" evidence="1">
    <location>
        <begin position="20"/>
        <end position="227"/>
    </location>
</feature>
<organism evidence="2 3">
    <name type="scientific">Allosphingosinicella ginsenosidimutans</name>
    <dbReference type="NCBI Taxonomy" id="1176539"/>
    <lineage>
        <taxon>Bacteria</taxon>
        <taxon>Pseudomonadati</taxon>
        <taxon>Pseudomonadota</taxon>
        <taxon>Alphaproteobacteria</taxon>
        <taxon>Sphingomonadales</taxon>
        <taxon>Sphingomonadaceae</taxon>
        <taxon>Allosphingosinicella</taxon>
    </lineage>
</organism>
<evidence type="ECO:0000256" key="1">
    <source>
        <dbReference type="SAM" id="SignalP"/>
    </source>
</evidence>
<reference evidence="2 3" key="1">
    <citation type="journal article" date="2015" name="J. Microbiol.">
        <title>Sphingosinicella ginsenosidimutans sp. nov., with ginsenoside converting activity.</title>
        <authorList>
            <person name="Kim J.K."/>
            <person name="Kang M.S."/>
            <person name="Park S.C."/>
            <person name="Kim K.M."/>
            <person name="Choi K."/>
            <person name="Yoon M.H."/>
            <person name="Im W.T."/>
        </authorList>
    </citation>
    <scope>NUCLEOTIDE SEQUENCE [LARGE SCALE GENOMIC DNA]</scope>
    <source>
        <strain evidence="2 3">BS-11</strain>
    </source>
</reference>
<dbReference type="AlphaFoldDB" id="A0A5C6TX69"/>
<evidence type="ECO:0000313" key="3">
    <source>
        <dbReference type="Proteomes" id="UP000321249"/>
    </source>
</evidence>
<protein>
    <submittedName>
        <fullName evidence="2">Uncharacterized protein</fullName>
    </submittedName>
</protein>
<evidence type="ECO:0000313" key="2">
    <source>
        <dbReference type="EMBL" id="TXC64368.1"/>
    </source>
</evidence>
<sequence>MSRLALAALLAGVAVPAAANVLVVRSSGPSAASYPAGRSLPDNARIQLRAGDTLVLLGASGTRTFRGPIATAANAAVQASAQTAQASDGRRVRVGAVRSAGILPVSPTTIWQVDVTQSGNMCVADTSNVMLWRPDASEATTLSIQGPNGSQNVTWGAGHATVAWPASLPIANGADYQLSASGVAVPTRIRFKTLASEPSDVQGVAQALIANGCQEQLDLLIESAPTE</sequence>
<dbReference type="OrthoDB" id="8060097at2"/>
<dbReference type="EMBL" id="VOQQ01000001">
    <property type="protein sequence ID" value="TXC64368.1"/>
    <property type="molecule type" value="Genomic_DNA"/>
</dbReference>
<feature type="signal peptide" evidence="1">
    <location>
        <begin position="1"/>
        <end position="19"/>
    </location>
</feature>
<dbReference type="Proteomes" id="UP000321249">
    <property type="component" value="Unassembled WGS sequence"/>
</dbReference>